<evidence type="ECO:0000313" key="3">
    <source>
        <dbReference type="EnsemblMetazoa" id="BGLB027803-PA"/>
    </source>
</evidence>
<dbReference type="VEuPathDB" id="VectorBase:BGLAX_051922"/>
<feature type="signal peptide" evidence="2">
    <location>
        <begin position="1"/>
        <end position="22"/>
    </location>
</feature>
<sequence length="663" mass="73266">MREHYNLFILWILSFLWISVMSLECGEVPEKKGYTLTCPVNTAVLQSITWQVWSVNQYHEVITCFADGNVTVTVDGYRSTGWPSCNLTILSLNRNMSQWQCTWDGGQSQPCKFQVYADPEQPTCDPPQFVSSNTAVSITCQTAQIYPQGICALYNLTDMGPLGNPQIFYKYPYWLGNSQESGMQCTFEYDLNQWNEAITLVFRVGMKALVNTNETYSGNVSLTLQYPDSELDGDCPQDYIMPGSPVYCTCKLRRPGLPPGNAYWLSSSALRYPTFASVNNSRRLEIFFDPTDINPKFTCSSNSSVFQHKNPVFYEPKFAYGPDKVTLEALTSPILRFSDAPLSVKMLCKVPFSQVRPDVSISAYVSPSTSGLTVDPVHSDGQDYIASINLVPESPGAYNVTCVAQNTKFPTLTALSNLVVQIFGGSAHVKVNTTGSTERNLCSSVPVSCYVMASGVYPGTLCSIYANSMLLQSRTSFERDVSFPLTHNFEPPLSGEYKLECVVININTSETLGRDRIKLTISGGSCDVNAMAIGLGAGLGGVVLLLAIVVVLFVVWRHRRIVTKKRDTQTVSFSVGDSKVKVIVQKNVPVEMKDGYKAMSEPPPDYFIQQNYDTLSYIGSSVGTASTGVSSVRNSGNDQEDEMYATLEEYINPVDLKKAYTTK</sequence>
<gene>
    <name evidence="3" type="primary">106057544</name>
</gene>
<keyword evidence="1" id="KW-0472">Membrane</keyword>
<dbReference type="KEGG" id="bgt:106057544"/>
<keyword evidence="1" id="KW-1133">Transmembrane helix</keyword>
<keyword evidence="2" id="KW-0732">Signal</keyword>
<dbReference type="Proteomes" id="UP000076420">
    <property type="component" value="Unassembled WGS sequence"/>
</dbReference>
<evidence type="ECO:0000313" key="4">
    <source>
        <dbReference type="Proteomes" id="UP000076420"/>
    </source>
</evidence>
<organism evidence="3 4">
    <name type="scientific">Biomphalaria glabrata</name>
    <name type="common">Bloodfluke planorb</name>
    <name type="synonym">Freshwater snail</name>
    <dbReference type="NCBI Taxonomy" id="6526"/>
    <lineage>
        <taxon>Eukaryota</taxon>
        <taxon>Metazoa</taxon>
        <taxon>Spiralia</taxon>
        <taxon>Lophotrochozoa</taxon>
        <taxon>Mollusca</taxon>
        <taxon>Gastropoda</taxon>
        <taxon>Heterobranchia</taxon>
        <taxon>Euthyneura</taxon>
        <taxon>Panpulmonata</taxon>
        <taxon>Hygrophila</taxon>
        <taxon>Lymnaeoidea</taxon>
        <taxon>Planorbidae</taxon>
        <taxon>Biomphalaria</taxon>
    </lineage>
</organism>
<feature type="transmembrane region" description="Helical" evidence="1">
    <location>
        <begin position="530"/>
        <end position="556"/>
    </location>
</feature>
<evidence type="ECO:0008006" key="5">
    <source>
        <dbReference type="Google" id="ProtNLM"/>
    </source>
</evidence>
<dbReference type="AlphaFoldDB" id="A0A2C9L722"/>
<dbReference type="EnsemblMetazoa" id="BGLB027803-RA">
    <property type="protein sequence ID" value="BGLB027803-PA"/>
    <property type="gene ID" value="BGLB027803"/>
</dbReference>
<accession>A0A2C9L722</accession>
<evidence type="ECO:0000256" key="1">
    <source>
        <dbReference type="SAM" id="Phobius"/>
    </source>
</evidence>
<dbReference type="OrthoDB" id="10293710at2759"/>
<evidence type="ECO:0000256" key="2">
    <source>
        <dbReference type="SAM" id="SignalP"/>
    </source>
</evidence>
<feature type="chain" id="PRO_5013288159" description="Ig-like domain-containing protein" evidence="2">
    <location>
        <begin position="23"/>
        <end position="663"/>
    </location>
</feature>
<reference evidence="3" key="1">
    <citation type="submission" date="2020-05" db="UniProtKB">
        <authorList>
            <consortium name="EnsemblMetazoa"/>
        </authorList>
    </citation>
    <scope>IDENTIFICATION</scope>
    <source>
        <strain evidence="3">BB02</strain>
    </source>
</reference>
<keyword evidence="1" id="KW-0812">Transmembrane</keyword>
<proteinExistence type="predicted"/>
<name>A0A2C9L722_BIOGL</name>
<protein>
    <recommendedName>
        <fullName evidence="5">Ig-like domain-containing protein</fullName>
    </recommendedName>
</protein>
<dbReference type="VEuPathDB" id="VectorBase:BGLB027803"/>
<dbReference type="RefSeq" id="XP_013070238.2">
    <property type="nucleotide sequence ID" value="XM_013214784.2"/>
</dbReference>